<dbReference type="AlphaFoldDB" id="A0A484MPB3"/>
<comment type="cofactor">
    <cofactor evidence="1">
        <name>a divalent metal cation</name>
        <dbReference type="ChEBI" id="CHEBI:60240"/>
    </cofactor>
</comment>
<keyword evidence="7" id="KW-0539">Nucleus</keyword>
<evidence type="ECO:0000256" key="7">
    <source>
        <dbReference type="ARBA" id="ARBA00023242"/>
    </source>
</evidence>
<evidence type="ECO:0000256" key="3">
    <source>
        <dbReference type="ARBA" id="ARBA00006958"/>
    </source>
</evidence>
<dbReference type="InterPro" id="IPR027806">
    <property type="entry name" value="HARBI1_dom"/>
</dbReference>
<dbReference type="GO" id="GO:0046872">
    <property type="term" value="F:metal ion binding"/>
    <property type="evidence" value="ECO:0007669"/>
    <property type="project" value="UniProtKB-KW"/>
</dbReference>
<dbReference type="EMBL" id="OOIL02004148">
    <property type="protein sequence ID" value="VFQ90702.1"/>
    <property type="molecule type" value="Genomic_DNA"/>
</dbReference>
<dbReference type="GO" id="GO:0004518">
    <property type="term" value="F:nuclease activity"/>
    <property type="evidence" value="ECO:0007669"/>
    <property type="project" value="UniProtKB-KW"/>
</dbReference>
<sequence length="417" mass="46241">MGPIRGAKRKMMPEEDADLFAPAARRGPGIPCGDSDWWGGFSRGLFAGTGGISKDRAFSSSSSSSFEDVFKFSRRTFNYICSLVKDEMMSKHVNLTDLSGKHLCLNDRVAVALRRLSSGESLSVLGDSLGIARSAVGQITWLFVEAMEERGIHHLRWPSVEEDVKGIKDRFESVRGLPNCCGAIDVTHVGFCQSPADPAEKIWRDPEGKHSMILQAIVDPAMRFVDVFAGAPGSMSDAQTLAISRFFELAEEGKRLNGEKLKLSDGTEIREYLIGDSGFPHLPWLLTPYNRRGGDLSDHQSEFNRRHSATIRVAGRALTRLKDRWKIIQGTIGRTDKHKLPRIVLVCCLLHNILIDLEDNGDEIQIDGALNSRNHDADYRQQNGYLAGINNRAARNQREKLALYLAGEQVSSSDLSD</sequence>
<evidence type="ECO:0000256" key="1">
    <source>
        <dbReference type="ARBA" id="ARBA00001968"/>
    </source>
</evidence>
<evidence type="ECO:0000313" key="9">
    <source>
        <dbReference type="EMBL" id="VFQ90702.1"/>
    </source>
</evidence>
<feature type="domain" description="DDE Tnp4" evidence="8">
    <location>
        <begin position="184"/>
        <end position="352"/>
    </location>
</feature>
<reference evidence="9 10" key="1">
    <citation type="submission" date="2018-04" db="EMBL/GenBank/DDBJ databases">
        <authorList>
            <person name="Vogel A."/>
        </authorList>
    </citation>
    <scope>NUCLEOTIDE SEQUENCE [LARGE SCALE GENOMIC DNA]</scope>
</reference>
<name>A0A484MPB3_9ASTE</name>
<keyword evidence="10" id="KW-1185">Reference proteome</keyword>
<evidence type="ECO:0000313" key="10">
    <source>
        <dbReference type="Proteomes" id="UP000595140"/>
    </source>
</evidence>
<dbReference type="OrthoDB" id="2668416at2759"/>
<protein>
    <recommendedName>
        <fullName evidence="8">DDE Tnp4 domain-containing protein</fullName>
    </recommendedName>
</protein>
<dbReference type="PANTHER" id="PTHR22930:SF274">
    <property type="entry name" value="NUCLEASE HARBI1"/>
    <property type="match status" value="1"/>
</dbReference>
<proteinExistence type="inferred from homology"/>
<dbReference type="Proteomes" id="UP000595140">
    <property type="component" value="Unassembled WGS sequence"/>
</dbReference>
<evidence type="ECO:0000256" key="4">
    <source>
        <dbReference type="ARBA" id="ARBA00022722"/>
    </source>
</evidence>
<comment type="similarity">
    <text evidence="3">Belongs to the HARBI1 family.</text>
</comment>
<keyword evidence="5" id="KW-0479">Metal-binding</keyword>
<accession>A0A484MPB3</accession>
<dbReference type="Pfam" id="PF13359">
    <property type="entry name" value="DDE_Tnp_4"/>
    <property type="match status" value="1"/>
</dbReference>
<dbReference type="PANTHER" id="PTHR22930">
    <property type="match status" value="1"/>
</dbReference>
<keyword evidence="6" id="KW-0378">Hydrolase</keyword>
<keyword evidence="4" id="KW-0540">Nuclease</keyword>
<dbReference type="GO" id="GO:0005634">
    <property type="term" value="C:nucleus"/>
    <property type="evidence" value="ECO:0007669"/>
    <property type="project" value="UniProtKB-SubCell"/>
</dbReference>
<dbReference type="GO" id="GO:0016787">
    <property type="term" value="F:hydrolase activity"/>
    <property type="evidence" value="ECO:0007669"/>
    <property type="project" value="UniProtKB-KW"/>
</dbReference>
<dbReference type="InterPro" id="IPR045249">
    <property type="entry name" value="HARBI1-like"/>
</dbReference>
<evidence type="ECO:0000256" key="2">
    <source>
        <dbReference type="ARBA" id="ARBA00004123"/>
    </source>
</evidence>
<organism evidence="9 10">
    <name type="scientific">Cuscuta campestris</name>
    <dbReference type="NCBI Taxonomy" id="132261"/>
    <lineage>
        <taxon>Eukaryota</taxon>
        <taxon>Viridiplantae</taxon>
        <taxon>Streptophyta</taxon>
        <taxon>Embryophyta</taxon>
        <taxon>Tracheophyta</taxon>
        <taxon>Spermatophyta</taxon>
        <taxon>Magnoliopsida</taxon>
        <taxon>eudicotyledons</taxon>
        <taxon>Gunneridae</taxon>
        <taxon>Pentapetalae</taxon>
        <taxon>asterids</taxon>
        <taxon>lamiids</taxon>
        <taxon>Solanales</taxon>
        <taxon>Convolvulaceae</taxon>
        <taxon>Cuscuteae</taxon>
        <taxon>Cuscuta</taxon>
        <taxon>Cuscuta subgen. Grammica</taxon>
        <taxon>Cuscuta sect. Cleistogrammica</taxon>
    </lineage>
</organism>
<evidence type="ECO:0000259" key="8">
    <source>
        <dbReference type="Pfam" id="PF13359"/>
    </source>
</evidence>
<gene>
    <name evidence="9" type="ORF">CCAM_LOCUS32478</name>
</gene>
<evidence type="ECO:0000256" key="5">
    <source>
        <dbReference type="ARBA" id="ARBA00022723"/>
    </source>
</evidence>
<evidence type="ECO:0000256" key="6">
    <source>
        <dbReference type="ARBA" id="ARBA00022801"/>
    </source>
</evidence>
<comment type="subcellular location">
    <subcellularLocation>
        <location evidence="2">Nucleus</location>
    </subcellularLocation>
</comment>